<keyword evidence="3" id="KW-1185">Reference proteome</keyword>
<dbReference type="Proteomes" id="UP000026962">
    <property type="component" value="Chromosome 8"/>
</dbReference>
<sequence length="97" mass="10637">MDRLAHRLTESDSNIPSRGLKHSASAMRDERVMVAKGLLLIGGRMVGNECGVGVTDLVTESAVCRARIGSLYPRQNLLGTFSFNSRVLLVFFDVENL</sequence>
<accession>A0A0E0LXL3</accession>
<dbReference type="HOGENOM" id="CLU_2350396_0_0_1"/>
<evidence type="ECO:0000313" key="2">
    <source>
        <dbReference type="EnsemblPlants" id="OPUNC08G20550.1"/>
    </source>
</evidence>
<reference evidence="2" key="2">
    <citation type="submission" date="2018-05" db="EMBL/GenBank/DDBJ databases">
        <title>OpunRS2 (Oryza punctata Reference Sequence Version 2).</title>
        <authorList>
            <person name="Zhang J."/>
            <person name="Kudrna D."/>
            <person name="Lee S."/>
            <person name="Talag J."/>
            <person name="Welchert J."/>
            <person name="Wing R.A."/>
        </authorList>
    </citation>
    <scope>NUCLEOTIDE SEQUENCE [LARGE SCALE GENOMIC DNA]</scope>
</reference>
<dbReference type="EnsemblPlants" id="OPUNC08G20550.1">
    <property type="protein sequence ID" value="OPUNC08G20550.1"/>
    <property type="gene ID" value="OPUNC08G20550"/>
</dbReference>
<evidence type="ECO:0000313" key="3">
    <source>
        <dbReference type="Proteomes" id="UP000026962"/>
    </source>
</evidence>
<feature type="compositionally biased region" description="Basic and acidic residues" evidence="1">
    <location>
        <begin position="1"/>
        <end position="10"/>
    </location>
</feature>
<name>A0A0E0LXL3_ORYPU</name>
<protein>
    <submittedName>
        <fullName evidence="2">Uncharacterized protein</fullName>
    </submittedName>
</protein>
<dbReference type="Gramene" id="OPUNC08G20550.1">
    <property type="protein sequence ID" value="OPUNC08G20550.1"/>
    <property type="gene ID" value="OPUNC08G20550"/>
</dbReference>
<proteinExistence type="predicted"/>
<dbReference type="AlphaFoldDB" id="A0A0E0LXL3"/>
<feature type="region of interest" description="Disordered" evidence="1">
    <location>
        <begin position="1"/>
        <end position="23"/>
    </location>
</feature>
<reference evidence="2" key="1">
    <citation type="submission" date="2015-04" db="UniProtKB">
        <authorList>
            <consortium name="EnsemblPlants"/>
        </authorList>
    </citation>
    <scope>IDENTIFICATION</scope>
</reference>
<organism evidence="2">
    <name type="scientific">Oryza punctata</name>
    <name type="common">Red rice</name>
    <dbReference type="NCBI Taxonomy" id="4537"/>
    <lineage>
        <taxon>Eukaryota</taxon>
        <taxon>Viridiplantae</taxon>
        <taxon>Streptophyta</taxon>
        <taxon>Embryophyta</taxon>
        <taxon>Tracheophyta</taxon>
        <taxon>Spermatophyta</taxon>
        <taxon>Magnoliopsida</taxon>
        <taxon>Liliopsida</taxon>
        <taxon>Poales</taxon>
        <taxon>Poaceae</taxon>
        <taxon>BOP clade</taxon>
        <taxon>Oryzoideae</taxon>
        <taxon>Oryzeae</taxon>
        <taxon>Oryzinae</taxon>
        <taxon>Oryza</taxon>
    </lineage>
</organism>
<evidence type="ECO:0000256" key="1">
    <source>
        <dbReference type="SAM" id="MobiDB-lite"/>
    </source>
</evidence>